<comment type="caution">
    <text evidence="1">The sequence shown here is derived from an EMBL/GenBank/DDBJ whole genome shotgun (WGS) entry which is preliminary data.</text>
</comment>
<evidence type="ECO:0008006" key="3">
    <source>
        <dbReference type="Google" id="ProtNLM"/>
    </source>
</evidence>
<accession>A0AB36ZZA4</accession>
<dbReference type="EMBL" id="PTIW01000001">
    <property type="protein sequence ID" value="PPK62806.1"/>
    <property type="molecule type" value="Genomic_DNA"/>
</dbReference>
<sequence>MISKELYPLLFAKRWPDPIAFVEDVASKIENPFWGSGGAAREYAKEILIIDNQWQWLAHRVDDFASLVENNMRLKLNKWLFRALLGCGGLASRICSTEEATKWLMDRYISELKNLFDPRYKNHIDLNNTIVTRYYEEMNMEEKDGFEC</sequence>
<proteinExistence type="predicted"/>
<dbReference type="RefSeq" id="WP_104411517.1">
    <property type="nucleotide sequence ID" value="NZ_PTIW01000001.1"/>
</dbReference>
<reference evidence="1 2" key="1">
    <citation type="submission" date="2018-02" db="EMBL/GenBank/DDBJ databases">
        <title>Subsurface microbial communities from deep shales in Ohio and West Virginia, USA.</title>
        <authorList>
            <person name="Wrighton K."/>
        </authorList>
    </citation>
    <scope>NUCLEOTIDE SEQUENCE [LARGE SCALE GENOMIC DNA]</scope>
    <source>
        <strain evidence="1 2">MARC-MIP3H16</strain>
    </source>
</reference>
<gene>
    <name evidence="1" type="ORF">B0F89_1014</name>
</gene>
<dbReference type="AlphaFoldDB" id="A0AB36ZZA4"/>
<protein>
    <recommendedName>
        <fullName evidence="3">DUF5071 domain-containing protein</fullName>
    </recommendedName>
</protein>
<name>A0AB36ZZA4_9BACT</name>
<evidence type="ECO:0000313" key="1">
    <source>
        <dbReference type="EMBL" id="PPK62806.1"/>
    </source>
</evidence>
<evidence type="ECO:0000313" key="2">
    <source>
        <dbReference type="Proteomes" id="UP000239861"/>
    </source>
</evidence>
<organism evidence="1 2">
    <name type="scientific">Malaciobacter marinus</name>
    <dbReference type="NCBI Taxonomy" id="505249"/>
    <lineage>
        <taxon>Bacteria</taxon>
        <taxon>Pseudomonadati</taxon>
        <taxon>Campylobacterota</taxon>
        <taxon>Epsilonproteobacteria</taxon>
        <taxon>Campylobacterales</taxon>
        <taxon>Arcobacteraceae</taxon>
        <taxon>Malaciobacter</taxon>
    </lineage>
</organism>
<dbReference type="Proteomes" id="UP000239861">
    <property type="component" value="Unassembled WGS sequence"/>
</dbReference>